<name>A0A811VG35_CERCA</name>
<reference evidence="3" key="1">
    <citation type="submission" date="2020-11" db="EMBL/GenBank/DDBJ databases">
        <authorList>
            <person name="Whitehead M."/>
        </authorList>
    </citation>
    <scope>NUCLEOTIDE SEQUENCE</scope>
    <source>
        <strain evidence="3">EGII</strain>
    </source>
</reference>
<evidence type="ECO:0000313" key="3">
    <source>
        <dbReference type="EMBL" id="CAD7013133.1"/>
    </source>
</evidence>
<keyword evidence="2" id="KW-1133">Transmembrane helix</keyword>
<dbReference type="Proteomes" id="UP000606786">
    <property type="component" value="Unassembled WGS sequence"/>
</dbReference>
<protein>
    <submittedName>
        <fullName evidence="3">(Mediterranean fruit fly) hypothetical protein</fullName>
    </submittedName>
</protein>
<keyword evidence="4" id="KW-1185">Reference proteome</keyword>
<keyword evidence="2" id="KW-0812">Transmembrane</keyword>
<gene>
    <name evidence="3" type="ORF">CCAP1982_LOCUS21205</name>
</gene>
<feature type="transmembrane region" description="Helical" evidence="2">
    <location>
        <begin position="12"/>
        <end position="30"/>
    </location>
</feature>
<keyword evidence="2" id="KW-0472">Membrane</keyword>
<evidence type="ECO:0000256" key="1">
    <source>
        <dbReference type="SAM" id="MobiDB-lite"/>
    </source>
</evidence>
<feature type="compositionally biased region" description="Basic and acidic residues" evidence="1">
    <location>
        <begin position="72"/>
        <end position="91"/>
    </location>
</feature>
<proteinExistence type="predicted"/>
<comment type="caution">
    <text evidence="3">The sequence shown here is derived from an EMBL/GenBank/DDBJ whole genome shotgun (WGS) entry which is preliminary data.</text>
</comment>
<accession>A0A811VG35</accession>
<evidence type="ECO:0000256" key="2">
    <source>
        <dbReference type="SAM" id="Phobius"/>
    </source>
</evidence>
<sequence length="115" mass="13022">MLEIRIHSLQRLAAYTLVVTIIIYPTISLADDQIAIEMRHPDSSEIFLENGVVIPKTNFSGVAINPSPTLQKQKELSRARRSKAEPKDIKKNGRTLRKANTERKRKKLFVPVICG</sequence>
<feature type="region of interest" description="Disordered" evidence="1">
    <location>
        <begin position="70"/>
        <end position="103"/>
    </location>
</feature>
<dbReference type="EMBL" id="CAJHJT010000056">
    <property type="protein sequence ID" value="CAD7013133.1"/>
    <property type="molecule type" value="Genomic_DNA"/>
</dbReference>
<evidence type="ECO:0000313" key="4">
    <source>
        <dbReference type="Proteomes" id="UP000606786"/>
    </source>
</evidence>
<organism evidence="3 4">
    <name type="scientific">Ceratitis capitata</name>
    <name type="common">Mediterranean fruit fly</name>
    <name type="synonym">Tephritis capitata</name>
    <dbReference type="NCBI Taxonomy" id="7213"/>
    <lineage>
        <taxon>Eukaryota</taxon>
        <taxon>Metazoa</taxon>
        <taxon>Ecdysozoa</taxon>
        <taxon>Arthropoda</taxon>
        <taxon>Hexapoda</taxon>
        <taxon>Insecta</taxon>
        <taxon>Pterygota</taxon>
        <taxon>Neoptera</taxon>
        <taxon>Endopterygota</taxon>
        <taxon>Diptera</taxon>
        <taxon>Brachycera</taxon>
        <taxon>Muscomorpha</taxon>
        <taxon>Tephritoidea</taxon>
        <taxon>Tephritidae</taxon>
        <taxon>Ceratitis</taxon>
        <taxon>Ceratitis</taxon>
    </lineage>
</organism>
<dbReference type="AlphaFoldDB" id="A0A811VG35"/>
<feature type="compositionally biased region" description="Basic residues" evidence="1">
    <location>
        <begin position="92"/>
        <end position="103"/>
    </location>
</feature>